<proteinExistence type="predicted"/>
<dbReference type="InterPro" id="IPR019951">
    <property type="entry name" value="F420_OxRdatse_Rv3520c_pred"/>
</dbReference>
<name>S5DJ32_9ACTN</name>
<protein>
    <submittedName>
        <fullName evidence="3">Coenzyme F420-dependent N5,N10-methylene tetrahydromethanopterin reductase</fullName>
    </submittedName>
</protein>
<dbReference type="Gene3D" id="3.20.20.30">
    <property type="entry name" value="Luciferase-like domain"/>
    <property type="match status" value="1"/>
</dbReference>
<dbReference type="InterPro" id="IPR011251">
    <property type="entry name" value="Luciferase-like_dom"/>
</dbReference>
<dbReference type="PANTHER" id="PTHR43244:SF1">
    <property type="entry name" value="5,10-METHYLENETETRAHYDROMETHANOPTERIN REDUCTASE"/>
    <property type="match status" value="1"/>
</dbReference>
<dbReference type="GO" id="GO:0016705">
    <property type="term" value="F:oxidoreductase activity, acting on paired donors, with incorporation or reduction of molecular oxygen"/>
    <property type="evidence" value="ECO:0007669"/>
    <property type="project" value="InterPro"/>
</dbReference>
<dbReference type="InterPro" id="IPR036661">
    <property type="entry name" value="Luciferase-like_sf"/>
</dbReference>
<dbReference type="PANTHER" id="PTHR43244">
    <property type="match status" value="1"/>
</dbReference>
<feature type="domain" description="Luciferase-like" evidence="2">
    <location>
        <begin position="13"/>
        <end position="326"/>
    </location>
</feature>
<reference evidence="3" key="1">
    <citation type="journal article" date="2013" name="Sci. Rep.">
        <title>Metagenomics uncovers a new group of low GC and ultra-small marine Actinobacteria.</title>
        <authorList>
            <person name="Ghai R."/>
            <person name="Mizuno C.M."/>
            <person name="Picazo A."/>
            <person name="Camacho A."/>
            <person name="Rodriguez-Valera F."/>
        </authorList>
    </citation>
    <scope>NUCLEOTIDE SEQUENCE</scope>
</reference>
<keyword evidence="1" id="KW-0560">Oxidoreductase</keyword>
<evidence type="ECO:0000313" key="3">
    <source>
        <dbReference type="EMBL" id="AGQ18699.1"/>
    </source>
</evidence>
<dbReference type="AlphaFoldDB" id="S5DJ32"/>
<dbReference type="InterPro" id="IPR050564">
    <property type="entry name" value="F420-G6PD/mer"/>
</dbReference>
<dbReference type="CDD" id="cd01097">
    <property type="entry name" value="Tetrahydromethanopterin_reductase"/>
    <property type="match status" value="1"/>
</dbReference>
<dbReference type="Pfam" id="PF00296">
    <property type="entry name" value="Bac_luciferase"/>
    <property type="match status" value="1"/>
</dbReference>
<evidence type="ECO:0000259" key="2">
    <source>
        <dbReference type="Pfam" id="PF00296"/>
    </source>
</evidence>
<accession>S5DJ32</accession>
<sequence length="346" mass="38901">MDVSINVGYFGPHISDDKDLFKKLDDIGVSCVWTAEAYGYDAVTPLAYFSALTNNMNIGSGIMQIPARTPAMTAMTAVTLDQMSKGRFRLGLGVSGPQVVEGWHGVPYGKPLAKTREYVELVRNIIKREGKVEHNGEYYELPLSGENTTGLGKPLKLIDQPLRDEIPIYLAAVGLKNVEMTAEIADGWLPFMYSPLKGEEIYKDSLTNGFKKSGVSDKKDKFEIVTTVIGRVCDEEEIDEYLYPARNVYTLYVGGMGAKSKNFYYNLFCEYGYEDIADELQNLYLSGNKKESEKMFPKDLLEELTLVGTKKDIEKKVEMWKESNVTEISLSLPIDFETVKFIKELL</sequence>
<dbReference type="NCBIfam" id="TIGR03559">
    <property type="entry name" value="F420_Rv3520c"/>
    <property type="match status" value="1"/>
</dbReference>
<dbReference type="SUPFAM" id="SSF51679">
    <property type="entry name" value="Bacterial luciferase-like"/>
    <property type="match status" value="1"/>
</dbReference>
<dbReference type="EMBL" id="KC811108">
    <property type="protein sequence ID" value="AGQ18699.1"/>
    <property type="molecule type" value="Genomic_DNA"/>
</dbReference>
<organism evidence="3">
    <name type="scientific">Candidatus Actinomarina minuta</name>
    <dbReference type="NCBI Taxonomy" id="1389454"/>
    <lineage>
        <taxon>Bacteria</taxon>
        <taxon>Bacillati</taxon>
        <taxon>Actinomycetota</taxon>
        <taxon>Actinomycetes</taxon>
        <taxon>Candidatus Actinomarinidae</taxon>
        <taxon>Candidatus Actinomarinales</taxon>
        <taxon>Candidatus Actinomarineae</taxon>
        <taxon>Candidatus Actinomarinaceae</taxon>
        <taxon>Candidatus Actinomarina</taxon>
    </lineage>
</organism>
<evidence type="ECO:0000256" key="1">
    <source>
        <dbReference type="ARBA" id="ARBA00023002"/>
    </source>
</evidence>